<feature type="compositionally biased region" description="Basic and acidic residues" evidence="1">
    <location>
        <begin position="1045"/>
        <end position="1071"/>
    </location>
</feature>
<feature type="compositionally biased region" description="Polar residues" evidence="1">
    <location>
        <begin position="288"/>
        <end position="329"/>
    </location>
</feature>
<organism evidence="2 3">
    <name type="scientific">Xylaria multiplex</name>
    <dbReference type="NCBI Taxonomy" id="323545"/>
    <lineage>
        <taxon>Eukaryota</taxon>
        <taxon>Fungi</taxon>
        <taxon>Dikarya</taxon>
        <taxon>Ascomycota</taxon>
        <taxon>Pezizomycotina</taxon>
        <taxon>Sordariomycetes</taxon>
        <taxon>Xylariomycetidae</taxon>
        <taxon>Xylariales</taxon>
        <taxon>Xylariaceae</taxon>
        <taxon>Xylaria</taxon>
    </lineage>
</organism>
<feature type="compositionally biased region" description="Basic and acidic residues" evidence="1">
    <location>
        <begin position="1222"/>
        <end position="1239"/>
    </location>
</feature>
<feature type="compositionally biased region" description="Acidic residues" evidence="1">
    <location>
        <begin position="613"/>
        <end position="627"/>
    </location>
</feature>
<evidence type="ECO:0000256" key="1">
    <source>
        <dbReference type="SAM" id="MobiDB-lite"/>
    </source>
</evidence>
<name>A0A7C8MU07_9PEZI</name>
<feature type="compositionally biased region" description="Low complexity" evidence="1">
    <location>
        <begin position="8"/>
        <end position="25"/>
    </location>
</feature>
<feature type="compositionally biased region" description="Basic residues" evidence="1">
    <location>
        <begin position="150"/>
        <end position="165"/>
    </location>
</feature>
<feature type="compositionally biased region" description="Polar residues" evidence="1">
    <location>
        <begin position="458"/>
        <end position="467"/>
    </location>
</feature>
<proteinExistence type="predicted"/>
<feature type="compositionally biased region" description="Low complexity" evidence="1">
    <location>
        <begin position="913"/>
        <end position="928"/>
    </location>
</feature>
<dbReference type="InParanoid" id="A0A7C8MU07"/>
<reference evidence="2 3" key="1">
    <citation type="submission" date="2019-12" db="EMBL/GenBank/DDBJ databases">
        <title>Draft genome sequence of the ascomycete Xylaria multiplex DSM 110363.</title>
        <authorList>
            <person name="Buettner E."/>
            <person name="Kellner H."/>
        </authorList>
    </citation>
    <scope>NUCLEOTIDE SEQUENCE [LARGE SCALE GENOMIC DNA]</scope>
    <source>
        <strain evidence="2 3">DSM 110363</strain>
    </source>
</reference>
<evidence type="ECO:0000313" key="3">
    <source>
        <dbReference type="Proteomes" id="UP000481858"/>
    </source>
</evidence>
<feature type="compositionally biased region" description="Basic residues" evidence="1">
    <location>
        <begin position="51"/>
        <end position="62"/>
    </location>
</feature>
<feature type="compositionally biased region" description="Basic residues" evidence="1">
    <location>
        <begin position="197"/>
        <end position="206"/>
    </location>
</feature>
<feature type="region of interest" description="Disordered" evidence="1">
    <location>
        <begin position="1274"/>
        <end position="1315"/>
    </location>
</feature>
<feature type="compositionally biased region" description="Basic and acidic residues" evidence="1">
    <location>
        <begin position="523"/>
        <end position="538"/>
    </location>
</feature>
<feature type="region of interest" description="Disordered" evidence="1">
    <location>
        <begin position="712"/>
        <end position="865"/>
    </location>
</feature>
<feature type="compositionally biased region" description="Acidic residues" evidence="1">
    <location>
        <begin position="1201"/>
        <end position="1213"/>
    </location>
</feature>
<feature type="region of interest" description="Disordered" evidence="1">
    <location>
        <begin position="1"/>
        <end position="329"/>
    </location>
</feature>
<feature type="compositionally biased region" description="Low complexity" evidence="1">
    <location>
        <begin position="687"/>
        <end position="699"/>
    </location>
</feature>
<feature type="compositionally biased region" description="Basic and acidic residues" evidence="1">
    <location>
        <begin position="184"/>
        <end position="196"/>
    </location>
</feature>
<feature type="compositionally biased region" description="Polar residues" evidence="1">
    <location>
        <begin position="733"/>
        <end position="751"/>
    </location>
</feature>
<feature type="region of interest" description="Disordered" evidence="1">
    <location>
        <begin position="431"/>
        <end position="483"/>
    </location>
</feature>
<feature type="compositionally biased region" description="Polar residues" evidence="1">
    <location>
        <begin position="34"/>
        <end position="50"/>
    </location>
</feature>
<gene>
    <name evidence="2" type="ORF">GQX73_g2118</name>
</gene>
<feature type="compositionally biased region" description="Polar residues" evidence="1">
    <location>
        <begin position="816"/>
        <end position="842"/>
    </location>
</feature>
<protein>
    <submittedName>
        <fullName evidence="2">Uncharacterized protein</fullName>
    </submittedName>
</protein>
<feature type="compositionally biased region" description="Basic and acidic residues" evidence="1">
    <location>
        <begin position="68"/>
        <end position="92"/>
    </location>
</feature>
<feature type="compositionally biased region" description="Polar residues" evidence="1">
    <location>
        <begin position="1130"/>
        <end position="1158"/>
    </location>
</feature>
<keyword evidence="3" id="KW-1185">Reference proteome</keyword>
<feature type="compositionally biased region" description="Polar residues" evidence="1">
    <location>
        <begin position="1105"/>
        <end position="1116"/>
    </location>
</feature>
<feature type="compositionally biased region" description="Basic and acidic residues" evidence="1">
    <location>
        <begin position="980"/>
        <end position="990"/>
    </location>
</feature>
<feature type="compositionally biased region" description="Polar residues" evidence="1">
    <location>
        <begin position="1241"/>
        <end position="1253"/>
    </location>
</feature>
<feature type="region of interest" description="Disordered" evidence="1">
    <location>
        <begin position="510"/>
        <end position="699"/>
    </location>
</feature>
<feature type="compositionally biased region" description="Polar residues" evidence="1">
    <location>
        <begin position="241"/>
        <end position="281"/>
    </location>
</feature>
<accession>A0A7C8MU07</accession>
<dbReference type="Proteomes" id="UP000481858">
    <property type="component" value="Unassembled WGS sequence"/>
</dbReference>
<feature type="compositionally biased region" description="Basic and acidic residues" evidence="1">
    <location>
        <begin position="442"/>
        <end position="457"/>
    </location>
</feature>
<sequence length="1453" mass="162039">MADADYFLDLPSSPDPLADDVPSSARPATRRITKSLQDTASFYLPQSSPRRQSRALSPRKRTFQLDVGDERSPQRIRVTVEAEESSKHDTINRRLFSQPRSPTKSPRRREAITTTTVPLNDEPGPLDGDVSTPKKRGRQRRTSNGTPMPRGRKRAGTPIQRKSKQARREHEPSSEVGTLDDAPIDMRGDSGEDTPKPKTRTRRTPRKPSGNTPVPSSQVSSSTTGRKRGRPRKVPVPEESTILTGARLQTNRIVSASPPASESNIQNDPNGSLNTRRNGTSNERDDNNANSIPNSLWQSNNTTRPVHDTSPQGPTTIERSSASPTSSHQALTENDDFIMNEDYQAVEPQSDLESAEDEDGITYHGQDTIADASEFSMIAVESLPSFQASFQDSFHNDSGKSALHQHEMGEETSRIINETLDSLRRSLNTETENYSHATETQNDLRRVQSQDEGKDETQTQLTVTTNHDSGRGFLSSPRRPKQMPLSRQVFVGRGQVDDSFSTIPDSILHAATPGRLPMQATAGEREYQGREDDPHEDSFSEIPEAILEAATPRPVRRVETSGHGSLGGNEETHQTTHLTGRRSSPDYGSNRLPTPEETSSSNDGSRKAREEDTGAEPEPEPEPQDEPDLARRPDISSSPPIGTRPRALDFGYSNLQQELNAVQERLPLPPSPQRQLSSKNAPSQLQSLEAPLPSARPSLSPIVRVGRTLQNVMSDNSSPEDREVNLGSPFRGSASSDYIHQSIAAGSSSPSLRKRRISGQSQLSAGPPARLEHNFRSNLERNFGRISQNSREAEDVFAPENSTRTGPVRSLRTNRRQQSFQAASSNSPSTLERRTASVTQVATADDTDSHPRQERSFRDEPMQDMDEDFSNRFEEDVDDGNDDDDVDIWDIEASRTSPGKPELPRTTLKVLKPDVPSSRRSKVPSPWRRNNRRLIYKDNIASSSQIEIEESSQSEVEQYPPVRSRQRPPASQTQQGTRRRSPDQVHEQKDSMQGNLHRVETIASPNPNNDSFREYAGLGDSEEPEDIIEDEEPAAPEHPQGLSDLIHEEHEEHDRYQDHENHEDYGDHEEHEEYEEHEEHEEHVEPEAPGIPKASEASIDASEYSIVTRQAKQTPQEPKKRKSGLFALRSTDTVADTYEPSTEASPSPTRSLSVSAAPSTPEHQKFPPIQQKRNFTPMPGQSRGSLFAPSEASPAAPRGEDNDDFEEYSDEQESSALTETSEYERVPPREKPSRWDRHLSPTKSCFRSPQKPTTPGRLVAFSNSVLSPLAQAQARNALHNSSSAHNTMPQGRSVRPAFEGKENQSHPHTQQIKNANNNYLDENIPKFSTGSRGDQQSLATAPATLTTKSTALSQTTWSRQHWLRLDDMLQLRRHDPIHFQQACPLPPRDQRHSLALLGKEVVAQDARMLLEPWHLEIVEAFKFEVGGWDETVLAKRLFALIVGEERRRAGLVP</sequence>
<feature type="compositionally biased region" description="Low complexity" evidence="1">
    <location>
        <begin position="212"/>
        <end position="224"/>
    </location>
</feature>
<feature type="compositionally biased region" description="Acidic residues" evidence="1">
    <location>
        <begin position="1020"/>
        <end position="1034"/>
    </location>
</feature>
<feature type="compositionally biased region" description="Polar residues" evidence="1">
    <location>
        <begin position="1278"/>
        <end position="1290"/>
    </location>
</feature>
<dbReference type="OrthoDB" id="3946221at2759"/>
<dbReference type="EMBL" id="WUBL01000013">
    <property type="protein sequence ID" value="KAF2971490.1"/>
    <property type="molecule type" value="Genomic_DNA"/>
</dbReference>
<feature type="compositionally biased region" description="Basic and acidic residues" evidence="1">
    <location>
        <begin position="770"/>
        <end position="783"/>
    </location>
</feature>
<feature type="compositionally biased region" description="Polar residues" evidence="1">
    <location>
        <begin position="1306"/>
        <end position="1315"/>
    </location>
</feature>
<feature type="compositionally biased region" description="Basic and acidic residues" evidence="1">
    <location>
        <begin position="847"/>
        <end position="861"/>
    </location>
</feature>
<comment type="caution">
    <text evidence="2">The sequence shown here is derived from an EMBL/GenBank/DDBJ whole genome shotgun (WGS) entry which is preliminary data.</text>
</comment>
<feature type="region of interest" description="Disordered" evidence="1">
    <location>
        <begin position="892"/>
        <end position="1258"/>
    </location>
</feature>
<evidence type="ECO:0000313" key="2">
    <source>
        <dbReference type="EMBL" id="KAF2971490.1"/>
    </source>
</evidence>
<feature type="compositionally biased region" description="Polar residues" evidence="1">
    <location>
        <begin position="431"/>
        <end position="441"/>
    </location>
</feature>